<feature type="compositionally biased region" description="Acidic residues" evidence="3">
    <location>
        <begin position="514"/>
        <end position="526"/>
    </location>
</feature>
<dbReference type="GO" id="GO:0006357">
    <property type="term" value="P:regulation of transcription by RNA polymerase II"/>
    <property type="evidence" value="ECO:0007669"/>
    <property type="project" value="TreeGrafter"/>
</dbReference>
<organism evidence="5">
    <name type="scientific">Cacopsylla melanoneura</name>
    <dbReference type="NCBI Taxonomy" id="428564"/>
    <lineage>
        <taxon>Eukaryota</taxon>
        <taxon>Metazoa</taxon>
        <taxon>Ecdysozoa</taxon>
        <taxon>Arthropoda</taxon>
        <taxon>Hexapoda</taxon>
        <taxon>Insecta</taxon>
        <taxon>Pterygota</taxon>
        <taxon>Neoptera</taxon>
        <taxon>Paraneoptera</taxon>
        <taxon>Hemiptera</taxon>
        <taxon>Sternorrhyncha</taxon>
        <taxon>Psylloidea</taxon>
        <taxon>Psyllidae</taxon>
        <taxon>Psyllinae</taxon>
        <taxon>Cacopsylla</taxon>
    </lineage>
</organism>
<comment type="subcellular location">
    <subcellularLocation>
        <location evidence="1">Nucleus</location>
    </subcellularLocation>
</comment>
<feature type="domain" description="BTB" evidence="4">
    <location>
        <begin position="179"/>
        <end position="244"/>
    </location>
</feature>
<dbReference type="SMART" id="SM00225">
    <property type="entry name" value="BTB"/>
    <property type="match status" value="1"/>
</dbReference>
<sequence>MATDSHQPLLSSDISDLNKRRQCKFIPEWTLRSDFAAWLVPVDEDPHKAFCVYCKKLFPVSHGGLHDVKAHAKGKRHLLLTQQYFRNNSSFFSTNPFQVPGINHDWSQVKPPIFDSPSVDVSVNTRNIPFNLFNPVADSMSSRHRHIPDTSQQYCLRWKYHHSNLQLMFSQLLERESFCDVTLACEGKHIRAHKVMLSACSTYFDAIFSQHNENNPIVVFKDVRFEDLKALVQFMYKGEIKIENTQLTPLLKTAEELRIKGLAEVSWRDPHNASSSTSREEREEALEDEEDEEEMCMTPPKRARMSESSVNRPYPGLLPGVNIPWKQHAPLTMSTPKKTVRSTPDPKSNQDDDDIEIINDQHHQHHQHHPGSKNTTTDMMVMNQRVEQIGNNKMRRSHEGVMRSNEGETDEGMKRGRGEGGDEVSDNERDLNQDELDEEDEDDDEMPMPIAPETVYDNPDMDDDDEDRLHVHEERNIFSEEEEDRREGGGGGEWEEEQSRRMRIMKKGRKDENGNEEEDDEEEEFEMPGMPAHLTSSSFSTLLDEDEFNKTNTSTEEKTIDYSKYSYVIKMNDFLDQGGRRPQFWDEPSTRRVMEAIKNKELEMKQGAEIMGVSYGTLYGRYRDAYGCLKHPYRVKEFWSEQGPSEILAKLRRKELSLFRAAELLNVTVTTLANYIATLRHPSPDLSDGDYAGGETPLSLFGSGGEASEGKDLKPEGKALGPELKPEITVGNPDGN</sequence>
<dbReference type="Pfam" id="PF00651">
    <property type="entry name" value="BTB"/>
    <property type="match status" value="1"/>
</dbReference>
<dbReference type="PANTHER" id="PTHR23110">
    <property type="entry name" value="BTB DOMAIN TRANSCRIPTION FACTOR"/>
    <property type="match status" value="1"/>
</dbReference>
<keyword evidence="2" id="KW-0539">Nucleus</keyword>
<dbReference type="AlphaFoldDB" id="A0A8D8PY57"/>
<feature type="compositionally biased region" description="Acidic residues" evidence="3">
    <location>
        <begin position="283"/>
        <end position="295"/>
    </location>
</feature>
<evidence type="ECO:0000256" key="2">
    <source>
        <dbReference type="ARBA" id="ARBA00023242"/>
    </source>
</evidence>
<feature type="region of interest" description="Disordered" evidence="3">
    <location>
        <begin position="332"/>
        <end position="353"/>
    </location>
</feature>
<dbReference type="EMBL" id="HBUF01045682">
    <property type="protein sequence ID" value="CAG6619552.1"/>
    <property type="molecule type" value="Transcribed_RNA"/>
</dbReference>
<feature type="region of interest" description="Disordered" evidence="3">
    <location>
        <begin position="684"/>
        <end position="736"/>
    </location>
</feature>
<proteinExistence type="predicted"/>
<accession>A0A8D8PY57</accession>
<dbReference type="InterPro" id="IPR011333">
    <property type="entry name" value="SKP1/BTB/POZ_sf"/>
</dbReference>
<dbReference type="InterPro" id="IPR051095">
    <property type="entry name" value="Dros_DevTransReg"/>
</dbReference>
<feature type="compositionally biased region" description="Polar residues" evidence="3">
    <location>
        <begin position="332"/>
        <end position="347"/>
    </location>
</feature>
<dbReference type="EMBL" id="HBUF01382776">
    <property type="protein sequence ID" value="CAG6730960.1"/>
    <property type="molecule type" value="Transcribed_RNA"/>
</dbReference>
<dbReference type="PROSITE" id="PS50097">
    <property type="entry name" value="BTB"/>
    <property type="match status" value="1"/>
</dbReference>
<feature type="region of interest" description="Disordered" evidence="3">
    <location>
        <begin position="268"/>
        <end position="311"/>
    </location>
</feature>
<reference evidence="5" key="1">
    <citation type="submission" date="2021-05" db="EMBL/GenBank/DDBJ databases">
        <authorList>
            <person name="Alioto T."/>
            <person name="Alioto T."/>
            <person name="Gomez Garrido J."/>
        </authorList>
    </citation>
    <scope>NUCLEOTIDE SEQUENCE</scope>
</reference>
<feature type="region of interest" description="Disordered" evidence="3">
    <location>
        <begin position="388"/>
        <end position="532"/>
    </location>
</feature>
<evidence type="ECO:0000256" key="1">
    <source>
        <dbReference type="ARBA" id="ARBA00004123"/>
    </source>
</evidence>
<dbReference type="Gene3D" id="3.30.710.10">
    <property type="entry name" value="Potassium Channel Kv1.1, Chain A"/>
    <property type="match status" value="1"/>
</dbReference>
<dbReference type="PANTHER" id="PTHR23110:SF102">
    <property type="entry name" value="PIPSQUEAK, ISOFORM O"/>
    <property type="match status" value="1"/>
</dbReference>
<feature type="compositionally biased region" description="Acidic residues" evidence="3">
    <location>
        <begin position="433"/>
        <end position="446"/>
    </location>
</feature>
<evidence type="ECO:0000313" key="5">
    <source>
        <dbReference type="EMBL" id="CAG6619552.1"/>
    </source>
</evidence>
<protein>
    <submittedName>
        <fullName evidence="5">Protein bric-a-brac 2</fullName>
    </submittedName>
</protein>
<feature type="compositionally biased region" description="Basic and acidic residues" evidence="3">
    <location>
        <begin position="467"/>
        <end position="478"/>
    </location>
</feature>
<dbReference type="InterPro" id="IPR000210">
    <property type="entry name" value="BTB/POZ_dom"/>
</dbReference>
<name>A0A8D8PY57_9HEMI</name>
<dbReference type="GO" id="GO:0005634">
    <property type="term" value="C:nucleus"/>
    <property type="evidence" value="ECO:0007669"/>
    <property type="project" value="UniProtKB-SubCell"/>
</dbReference>
<feature type="compositionally biased region" description="Basic and acidic residues" evidence="3">
    <location>
        <begin position="708"/>
        <end position="717"/>
    </location>
</feature>
<feature type="compositionally biased region" description="Basic and acidic residues" evidence="3">
    <location>
        <begin position="411"/>
        <end position="432"/>
    </location>
</feature>
<dbReference type="SUPFAM" id="SSF54695">
    <property type="entry name" value="POZ domain"/>
    <property type="match status" value="1"/>
</dbReference>
<dbReference type="CDD" id="cd18315">
    <property type="entry name" value="BTB_POZ_BAB-like"/>
    <property type="match status" value="1"/>
</dbReference>
<evidence type="ECO:0000259" key="4">
    <source>
        <dbReference type="PROSITE" id="PS50097"/>
    </source>
</evidence>
<evidence type="ECO:0000256" key="3">
    <source>
        <dbReference type="SAM" id="MobiDB-lite"/>
    </source>
</evidence>